<organism evidence="2 3">
    <name type="scientific">Mycobacterium adipatum</name>
    <dbReference type="NCBI Taxonomy" id="1682113"/>
    <lineage>
        <taxon>Bacteria</taxon>
        <taxon>Bacillati</taxon>
        <taxon>Actinomycetota</taxon>
        <taxon>Actinomycetes</taxon>
        <taxon>Mycobacteriales</taxon>
        <taxon>Mycobacteriaceae</taxon>
        <taxon>Mycobacterium</taxon>
    </lineage>
</organism>
<evidence type="ECO:0000313" key="2">
    <source>
        <dbReference type="EMBL" id="ANE79504.1"/>
    </source>
</evidence>
<dbReference type="Proteomes" id="UP000077143">
    <property type="component" value="Chromosome"/>
</dbReference>
<dbReference type="PANTHER" id="PTHR43798">
    <property type="entry name" value="MONOACYLGLYCEROL LIPASE"/>
    <property type="match status" value="1"/>
</dbReference>
<dbReference type="Gene3D" id="3.40.50.1820">
    <property type="entry name" value="alpha/beta hydrolase"/>
    <property type="match status" value="1"/>
</dbReference>
<dbReference type="KEGG" id="madi:A7U43_09335"/>
<dbReference type="PANTHER" id="PTHR43798:SF33">
    <property type="entry name" value="HYDROLASE, PUTATIVE (AFU_ORTHOLOGUE AFUA_2G14860)-RELATED"/>
    <property type="match status" value="1"/>
</dbReference>
<dbReference type="InterPro" id="IPR050266">
    <property type="entry name" value="AB_hydrolase_sf"/>
</dbReference>
<protein>
    <submittedName>
        <fullName evidence="2">Alpha/beta hydrolase</fullName>
    </submittedName>
</protein>
<accession>A0A172UL79</accession>
<proteinExistence type="predicted"/>
<keyword evidence="2" id="KW-0378">Hydrolase</keyword>
<dbReference type="AlphaFoldDB" id="A0A172UL79"/>
<dbReference type="InterPro" id="IPR029058">
    <property type="entry name" value="AB_hydrolase_fold"/>
</dbReference>
<dbReference type="InterPro" id="IPR000073">
    <property type="entry name" value="AB_hydrolase_1"/>
</dbReference>
<evidence type="ECO:0000259" key="1">
    <source>
        <dbReference type="Pfam" id="PF12697"/>
    </source>
</evidence>
<gene>
    <name evidence="2" type="ORF">A7U43_09335</name>
</gene>
<dbReference type="GO" id="GO:0016787">
    <property type="term" value="F:hydrolase activity"/>
    <property type="evidence" value="ECO:0007669"/>
    <property type="project" value="UniProtKB-KW"/>
</dbReference>
<evidence type="ECO:0000313" key="3">
    <source>
        <dbReference type="Proteomes" id="UP000077143"/>
    </source>
</evidence>
<dbReference type="GO" id="GO:0016020">
    <property type="term" value="C:membrane"/>
    <property type="evidence" value="ECO:0007669"/>
    <property type="project" value="TreeGrafter"/>
</dbReference>
<dbReference type="EMBL" id="CP015596">
    <property type="protein sequence ID" value="ANE79504.1"/>
    <property type="molecule type" value="Genomic_DNA"/>
</dbReference>
<dbReference type="RefSeq" id="WP_067993910.1">
    <property type="nucleotide sequence ID" value="NZ_CP015596.1"/>
</dbReference>
<feature type="domain" description="AB hydrolase-1" evidence="1">
    <location>
        <begin position="28"/>
        <end position="219"/>
    </location>
</feature>
<dbReference type="STRING" id="1682113.A7U43_09335"/>
<dbReference type="Pfam" id="PF12697">
    <property type="entry name" value="Abhydrolase_6"/>
    <property type="match status" value="1"/>
</dbReference>
<dbReference type="OrthoDB" id="2645723at2"/>
<reference evidence="2 3" key="1">
    <citation type="submission" date="2016-05" db="EMBL/GenBank/DDBJ databases">
        <title>Complete genome sequence of a phthalic acid esters degrading Mycobacterium sp. YC-RL4.</title>
        <authorList>
            <person name="Ren L."/>
            <person name="Fan S."/>
            <person name="Ruth N."/>
            <person name="Jia Y."/>
            <person name="Wang J."/>
            <person name="Qiao C."/>
        </authorList>
    </citation>
    <scope>NUCLEOTIDE SEQUENCE [LARGE SCALE GENOMIC DNA]</scope>
    <source>
        <strain evidence="2 3">YC-RL4</strain>
    </source>
</reference>
<dbReference type="SUPFAM" id="SSF53474">
    <property type="entry name" value="alpha/beta-Hydrolases"/>
    <property type="match status" value="1"/>
</dbReference>
<sequence length="251" mass="27484">MPQFRIATHGDARIRYLDSGGDDRGAPVVFVPGFTCVAEDYIAVLPLFGRRTVVVELRGHGRSVAPGGPYDATARAGDIGAVIDDVTAGPVHLMTFSRGTSYALTWALAHPDRVRSISIGDYLPEEIALPEQIAMGVLDGRWRGTPVHERVDRNAAVATFAAAVSRSMWEPLAQWGPPLLVVRSPNSPIIDAAAWDRYRRSFPDARLYEFPDSPHDIFRPDRGRYPALVRELAEWADAEGSDTVPRAGQGR</sequence>
<keyword evidence="3" id="KW-1185">Reference proteome</keyword>
<name>A0A172UL79_9MYCO</name>